<dbReference type="Proteomes" id="UP000011124">
    <property type="component" value="Chromosome"/>
</dbReference>
<dbReference type="RefSeq" id="WP_006192302.1">
    <property type="nucleotide sequence ID" value="NC_015437.1"/>
</dbReference>
<keyword evidence="10 13" id="KW-0413">Isomerase</keyword>
<gene>
    <name evidence="13 19" type="primary">addA</name>
    <name evidence="18" type="ordered locus">Selsp_1195</name>
    <name evidence="19" type="ORF">SELSPUOL_01039</name>
</gene>
<evidence type="ECO:0000256" key="11">
    <source>
        <dbReference type="ARBA" id="ARBA00034617"/>
    </source>
</evidence>
<evidence type="ECO:0000256" key="9">
    <source>
        <dbReference type="ARBA" id="ARBA00023204"/>
    </source>
</evidence>
<evidence type="ECO:0000313" key="20">
    <source>
        <dbReference type="Proteomes" id="UP000003505"/>
    </source>
</evidence>
<dbReference type="KEGG" id="ssg:Selsp_1195"/>
<dbReference type="Pfam" id="PF13361">
    <property type="entry name" value="UvrD_C"/>
    <property type="match status" value="1"/>
</dbReference>
<organism evidence="19 20">
    <name type="scientific">Selenomonas sputigena (strain ATCC 35185 / DSM 20758 / CCUG 44933 / VPI D19B-28)</name>
    <dbReference type="NCBI Taxonomy" id="546271"/>
    <lineage>
        <taxon>Bacteria</taxon>
        <taxon>Bacillati</taxon>
        <taxon>Bacillota</taxon>
        <taxon>Negativicutes</taxon>
        <taxon>Selenomonadales</taxon>
        <taxon>Selenomonadaceae</taxon>
        <taxon>Selenomonas</taxon>
    </lineage>
</organism>
<dbReference type="Pfam" id="PF00580">
    <property type="entry name" value="UvrD-helicase"/>
    <property type="match status" value="1"/>
</dbReference>
<keyword evidence="4 13" id="KW-0378">Hydrolase</keyword>
<dbReference type="GO" id="GO:0033202">
    <property type="term" value="C:DNA helicase complex"/>
    <property type="evidence" value="ECO:0007669"/>
    <property type="project" value="TreeGrafter"/>
</dbReference>
<evidence type="ECO:0000259" key="17">
    <source>
        <dbReference type="PROSITE" id="PS51217"/>
    </source>
</evidence>
<dbReference type="GO" id="GO:0005524">
    <property type="term" value="F:ATP binding"/>
    <property type="evidence" value="ECO:0007669"/>
    <property type="project" value="UniProtKB-UniRule"/>
</dbReference>
<evidence type="ECO:0000256" key="15">
    <source>
        <dbReference type="SAM" id="MobiDB-lite"/>
    </source>
</evidence>
<dbReference type="InterPro" id="IPR014016">
    <property type="entry name" value="UvrD-like_ATP-bd"/>
</dbReference>
<dbReference type="AlphaFoldDB" id="C9LTM8"/>
<keyword evidence="2 13" id="KW-0547">Nucleotide-binding</keyword>
<dbReference type="Gene3D" id="3.40.50.300">
    <property type="entry name" value="P-loop containing nucleotide triphosphate hydrolases"/>
    <property type="match status" value="4"/>
</dbReference>
<feature type="binding site" evidence="14">
    <location>
        <begin position="26"/>
        <end position="33"/>
    </location>
    <ligand>
        <name>ATP</name>
        <dbReference type="ChEBI" id="CHEBI:30616"/>
    </ligand>
</feature>
<evidence type="ECO:0000256" key="6">
    <source>
        <dbReference type="ARBA" id="ARBA00022839"/>
    </source>
</evidence>
<dbReference type="Gene3D" id="1.10.274.50">
    <property type="match status" value="1"/>
</dbReference>
<evidence type="ECO:0000256" key="13">
    <source>
        <dbReference type="HAMAP-Rule" id="MF_01451"/>
    </source>
</evidence>
<comment type="catalytic activity">
    <reaction evidence="11 13">
        <text>Couples ATP hydrolysis with the unwinding of duplex DNA by translocating in the 3'-5' direction.</text>
        <dbReference type="EC" id="5.6.2.4"/>
    </reaction>
</comment>
<keyword evidence="5 13" id="KW-0347">Helicase</keyword>
<evidence type="ECO:0000256" key="10">
    <source>
        <dbReference type="ARBA" id="ARBA00023235"/>
    </source>
</evidence>
<evidence type="ECO:0000313" key="19">
    <source>
        <dbReference type="EMBL" id="EEX77762.1"/>
    </source>
</evidence>
<dbReference type="InterPro" id="IPR000212">
    <property type="entry name" value="DNA_helicase_UvrD/REP"/>
</dbReference>
<dbReference type="STRING" id="546271.Selsp_1195"/>
<dbReference type="Pfam" id="PF12705">
    <property type="entry name" value="PDDEXK_1"/>
    <property type="match status" value="1"/>
</dbReference>
<dbReference type="PANTHER" id="PTHR11070">
    <property type="entry name" value="UVRD / RECB / PCRA DNA HELICASE FAMILY MEMBER"/>
    <property type="match status" value="1"/>
</dbReference>
<dbReference type="GO" id="GO:0005829">
    <property type="term" value="C:cytosol"/>
    <property type="evidence" value="ECO:0007669"/>
    <property type="project" value="TreeGrafter"/>
</dbReference>
<evidence type="ECO:0000256" key="14">
    <source>
        <dbReference type="PROSITE-ProRule" id="PRU00560"/>
    </source>
</evidence>
<dbReference type="Proteomes" id="UP000003505">
    <property type="component" value="Unassembled WGS sequence"/>
</dbReference>
<name>C9LTM8_SELS3</name>
<dbReference type="InterPro" id="IPR011604">
    <property type="entry name" value="PDDEXK-like_dom_sf"/>
</dbReference>
<keyword evidence="6 13" id="KW-0269">Exonuclease</keyword>
<feature type="domain" description="UvrD-like helicase C-terminal" evidence="17">
    <location>
        <begin position="525"/>
        <end position="819"/>
    </location>
</feature>
<keyword evidence="7 13" id="KW-0067">ATP-binding</keyword>
<dbReference type="PANTHER" id="PTHR11070:SF48">
    <property type="entry name" value="ATP-DEPENDENT HELICASE_NUCLEASE SUBUNIT A"/>
    <property type="match status" value="1"/>
</dbReference>
<evidence type="ECO:0000313" key="21">
    <source>
        <dbReference type="Proteomes" id="UP000011124"/>
    </source>
</evidence>
<dbReference type="SUPFAM" id="SSF52980">
    <property type="entry name" value="Restriction endonuclease-like"/>
    <property type="match status" value="1"/>
</dbReference>
<dbReference type="NCBIfam" id="TIGR02785">
    <property type="entry name" value="addA_Gpos"/>
    <property type="match status" value="1"/>
</dbReference>
<accession>C9LTM8</accession>
<keyword evidence="3 13" id="KW-0227">DNA damage</keyword>
<feature type="domain" description="UvrD-like helicase ATP-binding" evidence="16">
    <location>
        <begin position="5"/>
        <end position="474"/>
    </location>
</feature>
<dbReference type="InterPro" id="IPR014017">
    <property type="entry name" value="DNA_helicase_UvrD-like_C"/>
</dbReference>
<evidence type="ECO:0000256" key="3">
    <source>
        <dbReference type="ARBA" id="ARBA00022763"/>
    </source>
</evidence>
<reference evidence="19 20" key="1">
    <citation type="submission" date="2009-09" db="EMBL/GenBank/DDBJ databases">
        <authorList>
            <person name="Weinstock G."/>
            <person name="Sodergren E."/>
            <person name="Clifton S."/>
            <person name="Fulton L."/>
            <person name="Fulton B."/>
            <person name="Courtney L."/>
            <person name="Fronick C."/>
            <person name="Harrison M."/>
            <person name="Strong C."/>
            <person name="Farmer C."/>
            <person name="Delahaunty K."/>
            <person name="Markovic C."/>
            <person name="Hall O."/>
            <person name="Minx P."/>
            <person name="Tomlinson C."/>
            <person name="Mitreva M."/>
            <person name="Nelson J."/>
            <person name="Hou S."/>
            <person name="Wollam A."/>
            <person name="Pepin K.H."/>
            <person name="Johnson M."/>
            <person name="Bhonagiri V."/>
            <person name="Nash W.E."/>
            <person name="Warren W."/>
            <person name="Chinwalla A."/>
            <person name="Mardis E.R."/>
            <person name="Wilson R.K."/>
        </authorList>
    </citation>
    <scope>NUCLEOTIDE SEQUENCE [LARGE SCALE GENOMIC DNA]</scope>
    <source>
        <strain evidence="19">ATCC 35185</strain>
        <strain evidence="20">ATCC 35185 / DSM 20758 / VPI D19B-28</strain>
    </source>
</reference>
<dbReference type="EMBL" id="CP002637">
    <property type="protein sequence ID" value="AEC00155.1"/>
    <property type="molecule type" value="Genomic_DNA"/>
</dbReference>
<comment type="catalytic activity">
    <reaction evidence="12 13">
        <text>ATP + H2O = ADP + phosphate + H(+)</text>
        <dbReference type="Rhea" id="RHEA:13065"/>
        <dbReference type="ChEBI" id="CHEBI:15377"/>
        <dbReference type="ChEBI" id="CHEBI:15378"/>
        <dbReference type="ChEBI" id="CHEBI:30616"/>
        <dbReference type="ChEBI" id="CHEBI:43474"/>
        <dbReference type="ChEBI" id="CHEBI:456216"/>
        <dbReference type="EC" id="5.6.2.4"/>
    </reaction>
</comment>
<dbReference type="CDD" id="cd17932">
    <property type="entry name" value="DEXQc_UvrD"/>
    <property type="match status" value="2"/>
</dbReference>
<comment type="cofactor">
    <cofactor evidence="13">
        <name>Mg(2+)</name>
        <dbReference type="ChEBI" id="CHEBI:18420"/>
    </cofactor>
</comment>
<feature type="compositionally biased region" description="Acidic residues" evidence="15">
    <location>
        <begin position="530"/>
        <end position="544"/>
    </location>
</feature>
<evidence type="ECO:0000259" key="16">
    <source>
        <dbReference type="PROSITE" id="PS51198"/>
    </source>
</evidence>
<dbReference type="InterPro" id="IPR038726">
    <property type="entry name" value="PDDEXK_AddAB-type"/>
</dbReference>
<comment type="similarity">
    <text evidence="13">Belongs to the helicase family. AddA subfamily.</text>
</comment>
<dbReference type="EC" id="5.6.2.4" evidence="13"/>
<dbReference type="EC" id="3.1.-.-" evidence="13"/>
<dbReference type="SUPFAM" id="SSF52540">
    <property type="entry name" value="P-loop containing nucleoside triphosphate hydrolases"/>
    <property type="match status" value="1"/>
</dbReference>
<keyword evidence="9 13" id="KW-0234">DNA repair</keyword>
<keyword evidence="8 13" id="KW-0238">DNA-binding</keyword>
<dbReference type="OrthoDB" id="9810135at2"/>
<dbReference type="GO" id="GO:0043138">
    <property type="term" value="F:3'-5' DNA helicase activity"/>
    <property type="evidence" value="ECO:0007669"/>
    <property type="project" value="UniProtKB-UniRule"/>
</dbReference>
<evidence type="ECO:0000256" key="7">
    <source>
        <dbReference type="ARBA" id="ARBA00022840"/>
    </source>
</evidence>
<keyword evidence="1 13" id="KW-0540">Nuclease</keyword>
<dbReference type="InterPro" id="IPR011335">
    <property type="entry name" value="Restrct_endonuc-II-like"/>
</dbReference>
<dbReference type="EMBL" id="ACKP02000015">
    <property type="protein sequence ID" value="EEX77762.1"/>
    <property type="molecule type" value="Genomic_DNA"/>
</dbReference>
<evidence type="ECO:0000256" key="12">
    <source>
        <dbReference type="ARBA" id="ARBA00048988"/>
    </source>
</evidence>
<comment type="subunit">
    <text evidence="13">Heterodimer of AddA and AddB/RexB.</text>
</comment>
<dbReference type="GO" id="GO:0008408">
    <property type="term" value="F:3'-5' exonuclease activity"/>
    <property type="evidence" value="ECO:0007669"/>
    <property type="project" value="UniProtKB-UniRule"/>
</dbReference>
<dbReference type="HAMAP" id="MF_01451">
    <property type="entry name" value="AddA"/>
    <property type="match status" value="1"/>
</dbReference>
<evidence type="ECO:0000313" key="18">
    <source>
        <dbReference type="EMBL" id="AEC00155.1"/>
    </source>
</evidence>
<reference evidence="18 21" key="2">
    <citation type="submission" date="2011-04" db="EMBL/GenBank/DDBJ databases">
        <title>The complete genome of Selenomonas sputigena DSM 20758.</title>
        <authorList>
            <consortium name="US DOE Joint Genome Institute (JGI-PGF)"/>
            <person name="Lucas S."/>
            <person name="Copeland A."/>
            <person name="Lapidus A."/>
            <person name="Bruce D."/>
            <person name="Goodwin L."/>
            <person name="Pitluck S."/>
            <person name="Peters L."/>
            <person name="Kyrpides N."/>
            <person name="Mavromatis K."/>
            <person name="Ivanova N."/>
            <person name="Ovchinnikova G."/>
            <person name="Teshima H."/>
            <person name="Detter J.C."/>
            <person name="Tapia R."/>
            <person name="Han C."/>
            <person name="Land M."/>
            <person name="Hauser L."/>
            <person name="Markowitz V."/>
            <person name="Cheng J.-F."/>
            <person name="Hugenholtz P."/>
            <person name="Woyke T."/>
            <person name="Wu D."/>
            <person name="Gronow S."/>
            <person name="Wellnitz S."/>
            <person name="Schneider S."/>
            <person name="Klenk H.-P."/>
            <person name="Eisen J.A."/>
        </authorList>
    </citation>
    <scope>NUCLEOTIDE SEQUENCE [LARGE SCALE GENOMIC DNA]</scope>
    <source>
        <strain evidence="18">ATCC 35185</strain>
        <strain evidence="21">ATCC 35185 / DSM 20758 / VPI D19B-28</strain>
    </source>
</reference>
<evidence type="ECO:0000256" key="1">
    <source>
        <dbReference type="ARBA" id="ARBA00022722"/>
    </source>
</evidence>
<sequence length="1251" mass="140090">MSDARKWSAAQLRAIEERGKNLLVAAAAGSGKTSVLVERIIRRILQGETDVDRLLVVTFTNAAAAEMRERIEAALAQEIAKGTASPKLERQLALLSNASISTLHAFCQNVIRRNFSVIDLDPKFRLANEQERRLLQQNALEEVFEKKYDEAQEDFLSFAAAYGTEHGDEALYAMVLRLYAFSCSQPFPSRWLDSLAESFDLAEQQRLLDTPWAQSVLAQISFELAAGLAAIERLVEKAAALGYETCHAALEGDEKILKDLLDALAARDWEGLRQAFSSYAHARMSFPKGMDEEEKEEAKRLFTQPRDRVKQRLKKLRETYFHATEEELLDDLRALSGMAHAIVDVVKDFTASFQAAKKERGVVDFNDLEHFALAVLCDKDASEGELRPSAQALALREKYEEVMVDEYQDTNGVQEAILSLVARDDNLFAVGDVKQSIYRFRLADPQLFLKKQREYPTLGEKYARIDLSENYRSRAGVLAAVNWIFSQLMTPEAMELTYDDAAALHFAALYPEDSPKSLAGAVELHIIESDAESSVEPEEEDEEKAETSAVADGGAETPEGEEEEELKGFALEAAFIARRVRELMESGALVADKDGYRPLRWRDIVILLRAVRTKADILLETLRDADIPAYATLDAGYFQATEVRVVLAVLAVIDNARQDVPLAAALCSPIVGLSVSELAELRLAALEEDIFGALLVVNDPAAKFSASLREKVDAFLRLLKGWRDLVRRVSVPELIWQIYRDTGYYDYVGGMAGGLLRQANLRMLADRARDYEETNFRGLFRFLRFIEKMQQMETDLSAARTLGEGEDVVRIMTIHKSKGLEFPVVIVAGLGSKFNMQDASQDLLMHRELGLGLYRTEREKSLRYSTFAREAVAERIKRESKAEELRVLYVAMTRAREKLILVGSTKKLAACAEGWCSFVTQTERALPAHAALAANSFLDWLGMTVARHADGAPLREKAALLEKRVAPEGEDDSRWQVEIVPASAVASVSAAVAEDNELFEKLRRGEPLEASEEKDDVEQMLAWQYAPHGVDNVPAKLSVTELKRRFSVEDAAEEKAYIPLKEVHGSSKNVFKRPDFMQEKAGLSAAEYGTLMHAVLQHIDLAGDTGREGLEKQLANMVEKELLLPEQAKAVRLDAVASFLQSPLGTRMKKARRLWHELPFSRRLEAHSFYPEAEPEARIFVQGVIDVLFEDEAGALVLLDYKTDKNTRPAAVREKYRLQIEIYTEAVEAILGRKVAERCLYLLQDGSVVQL</sequence>
<evidence type="ECO:0000256" key="8">
    <source>
        <dbReference type="ARBA" id="ARBA00023125"/>
    </source>
</evidence>
<dbReference type="Gene3D" id="3.90.320.10">
    <property type="match status" value="1"/>
</dbReference>
<dbReference type="PROSITE" id="PS51217">
    <property type="entry name" value="UVRD_HELICASE_CTER"/>
    <property type="match status" value="1"/>
</dbReference>
<comment type="function">
    <text evidence="13">The heterodimer acts as both an ATP-dependent DNA helicase and an ATP-dependent, dual-direction single-stranded exonuclease. Recognizes the chi site generating a DNA molecule suitable for the initiation of homologous recombination. The AddA nuclease domain is required for chi fragment generation; this subunit has the helicase and 3' -&gt; 5' nuclease activities.</text>
</comment>
<evidence type="ECO:0000256" key="4">
    <source>
        <dbReference type="ARBA" id="ARBA00022801"/>
    </source>
</evidence>
<dbReference type="eggNOG" id="COG1074">
    <property type="taxonomic scope" value="Bacteria"/>
</dbReference>
<dbReference type="GO" id="GO:0003690">
    <property type="term" value="F:double-stranded DNA binding"/>
    <property type="evidence" value="ECO:0007669"/>
    <property type="project" value="UniProtKB-UniRule"/>
</dbReference>
<dbReference type="GO" id="GO:0000724">
    <property type="term" value="P:double-strand break repair via homologous recombination"/>
    <property type="evidence" value="ECO:0007669"/>
    <property type="project" value="UniProtKB-UniRule"/>
</dbReference>
<keyword evidence="21" id="KW-1185">Reference proteome</keyword>
<dbReference type="HOGENOM" id="CLU_001114_3_1_9"/>
<protein>
    <recommendedName>
        <fullName evidence="13">ATP-dependent helicase/nuclease subunit A</fullName>
        <ecNumber evidence="13">3.1.-.-</ecNumber>
        <ecNumber evidence="13">5.6.2.4</ecNumber>
    </recommendedName>
    <alternativeName>
        <fullName evidence="13">ATP-dependent helicase/nuclease AddA</fullName>
    </alternativeName>
    <alternativeName>
        <fullName evidence="13">DNA 3'-5' helicase AddA</fullName>
    </alternativeName>
</protein>
<dbReference type="InterPro" id="IPR014152">
    <property type="entry name" value="AddA"/>
</dbReference>
<proteinExistence type="inferred from homology"/>
<dbReference type="InterPro" id="IPR027417">
    <property type="entry name" value="P-loop_NTPase"/>
</dbReference>
<dbReference type="PROSITE" id="PS51198">
    <property type="entry name" value="UVRD_HELICASE_ATP_BIND"/>
    <property type="match status" value="1"/>
</dbReference>
<evidence type="ECO:0000256" key="5">
    <source>
        <dbReference type="ARBA" id="ARBA00022806"/>
    </source>
</evidence>
<feature type="region of interest" description="Disordered" evidence="15">
    <location>
        <begin position="530"/>
        <end position="564"/>
    </location>
</feature>
<feature type="compositionally biased region" description="Low complexity" evidence="15">
    <location>
        <begin position="547"/>
        <end position="557"/>
    </location>
</feature>
<evidence type="ECO:0000256" key="2">
    <source>
        <dbReference type="ARBA" id="ARBA00022741"/>
    </source>
</evidence>